<keyword evidence="4" id="KW-1185">Reference proteome</keyword>
<dbReference type="EMBL" id="CM016552">
    <property type="protein sequence ID" value="TKW36941.1"/>
    <property type="molecule type" value="Genomic_DNA"/>
</dbReference>
<dbReference type="PANTHER" id="PTHR33075">
    <property type="entry name" value="OS02G0499800 PROTEIN"/>
    <property type="match status" value="1"/>
</dbReference>
<dbReference type="Proteomes" id="UP000298652">
    <property type="component" value="Chromosome 1"/>
</dbReference>
<name>A0A4U6W3J4_SETVI</name>
<protein>
    <submittedName>
        <fullName evidence="3">Uncharacterized protein</fullName>
    </submittedName>
</protein>
<evidence type="ECO:0000256" key="2">
    <source>
        <dbReference type="SAM" id="SignalP"/>
    </source>
</evidence>
<feature type="region of interest" description="Disordered" evidence="1">
    <location>
        <begin position="60"/>
        <end position="93"/>
    </location>
</feature>
<evidence type="ECO:0000256" key="1">
    <source>
        <dbReference type="SAM" id="MobiDB-lite"/>
    </source>
</evidence>
<feature type="region of interest" description="Disordered" evidence="1">
    <location>
        <begin position="150"/>
        <end position="195"/>
    </location>
</feature>
<gene>
    <name evidence="3" type="ORF">SEVIR_1G015000v2</name>
</gene>
<feature type="compositionally biased region" description="Basic and acidic residues" evidence="1">
    <location>
        <begin position="172"/>
        <end position="195"/>
    </location>
</feature>
<keyword evidence="2" id="KW-0732">Signal</keyword>
<dbReference type="AlphaFoldDB" id="A0A4U6W3J4"/>
<feature type="compositionally biased region" description="Polar residues" evidence="1">
    <location>
        <begin position="150"/>
        <end position="159"/>
    </location>
</feature>
<accession>A0A4U6W3J4</accession>
<feature type="chain" id="PRO_5020826064" evidence="2">
    <location>
        <begin position="19"/>
        <end position="195"/>
    </location>
</feature>
<proteinExistence type="predicted"/>
<evidence type="ECO:0000313" key="3">
    <source>
        <dbReference type="EMBL" id="TKW36941.1"/>
    </source>
</evidence>
<evidence type="ECO:0000313" key="4">
    <source>
        <dbReference type="Proteomes" id="UP000298652"/>
    </source>
</evidence>
<organism evidence="3 4">
    <name type="scientific">Setaria viridis</name>
    <name type="common">Green bristlegrass</name>
    <name type="synonym">Setaria italica subsp. viridis</name>
    <dbReference type="NCBI Taxonomy" id="4556"/>
    <lineage>
        <taxon>Eukaryota</taxon>
        <taxon>Viridiplantae</taxon>
        <taxon>Streptophyta</taxon>
        <taxon>Embryophyta</taxon>
        <taxon>Tracheophyta</taxon>
        <taxon>Spermatophyta</taxon>
        <taxon>Magnoliopsida</taxon>
        <taxon>Liliopsida</taxon>
        <taxon>Poales</taxon>
        <taxon>Poaceae</taxon>
        <taxon>PACMAD clade</taxon>
        <taxon>Panicoideae</taxon>
        <taxon>Panicodae</taxon>
        <taxon>Paniceae</taxon>
        <taxon>Cenchrinae</taxon>
        <taxon>Setaria</taxon>
    </lineage>
</organism>
<reference evidence="3" key="1">
    <citation type="submission" date="2019-03" db="EMBL/GenBank/DDBJ databases">
        <title>WGS assembly of Setaria viridis.</title>
        <authorList>
            <person name="Huang P."/>
            <person name="Jenkins J."/>
            <person name="Grimwood J."/>
            <person name="Barry K."/>
            <person name="Healey A."/>
            <person name="Mamidi S."/>
            <person name="Sreedasyam A."/>
            <person name="Shu S."/>
            <person name="Feldman M."/>
            <person name="Wu J."/>
            <person name="Yu Y."/>
            <person name="Chen C."/>
            <person name="Johnson J."/>
            <person name="Rokhsar D."/>
            <person name="Baxter I."/>
            <person name="Schmutz J."/>
            <person name="Brutnell T."/>
            <person name="Kellogg E."/>
        </authorList>
    </citation>
    <scope>NUCLEOTIDE SEQUENCE [LARGE SCALE GENOMIC DNA]</scope>
</reference>
<sequence>MAAFFTIMLLSPSHFEWAKMFMSSQAWRFMLTCTNTSSMMAFALPATCLENAKVQCSPSTEASDSSDGKVNHLSGPAKVKTKGLTSQVETEARRSPWIRSRNEGFKHNSCVNRNCLACATTPPVIPIRDIKKIEDGFCKINAEALSEDTLSNKTSNKQAIGSHRTSRKVISSKREKGKEKIDEIESQESRKKINK</sequence>
<feature type="signal peptide" evidence="2">
    <location>
        <begin position="1"/>
        <end position="18"/>
    </location>
</feature>
<dbReference type="Gramene" id="TKW36941">
    <property type="protein sequence ID" value="TKW36941"/>
    <property type="gene ID" value="SEVIR_1G015000v2"/>
</dbReference>